<evidence type="ECO:0000313" key="5">
    <source>
        <dbReference type="Proteomes" id="UP000256328"/>
    </source>
</evidence>
<protein>
    <recommendedName>
        <fullName evidence="3">Nephrocystin 3-like N-terminal domain-containing protein</fullName>
    </recommendedName>
</protein>
<name>A0A3D8QER7_9HELO</name>
<accession>A0A3D8QER7</accession>
<dbReference type="Proteomes" id="UP000256328">
    <property type="component" value="Unassembled WGS sequence"/>
</dbReference>
<evidence type="ECO:0000259" key="3">
    <source>
        <dbReference type="Pfam" id="PF24883"/>
    </source>
</evidence>
<proteinExistence type="predicted"/>
<keyword evidence="1" id="KW-0677">Repeat</keyword>
<evidence type="ECO:0000313" key="4">
    <source>
        <dbReference type="EMBL" id="RDW60319.1"/>
    </source>
</evidence>
<comment type="caution">
    <text evidence="4">The sequence shown here is derived from an EMBL/GenBank/DDBJ whole genome shotgun (WGS) entry which is preliminary data.</text>
</comment>
<gene>
    <name evidence="4" type="ORF">BP5796_11925</name>
</gene>
<dbReference type="PANTHER" id="PTHR40619">
    <property type="entry name" value="FUNGAL STAND N-TERMINAL GOODBYE DOMAIN-CONTAINING PROTEIN"/>
    <property type="match status" value="1"/>
</dbReference>
<evidence type="ECO:0000256" key="1">
    <source>
        <dbReference type="ARBA" id="ARBA00022737"/>
    </source>
</evidence>
<keyword evidence="5" id="KW-1185">Reference proteome</keyword>
<dbReference type="Pfam" id="PF24883">
    <property type="entry name" value="NPHP3_N"/>
    <property type="match status" value="1"/>
</dbReference>
<feature type="domain" description="Nephrocystin 3-like N-terminal" evidence="3">
    <location>
        <begin position="394"/>
        <end position="567"/>
    </location>
</feature>
<feature type="region of interest" description="Disordered" evidence="2">
    <location>
        <begin position="329"/>
        <end position="348"/>
    </location>
</feature>
<dbReference type="AlphaFoldDB" id="A0A3D8QER7"/>
<organism evidence="4 5">
    <name type="scientific">Coleophoma crateriformis</name>
    <dbReference type="NCBI Taxonomy" id="565419"/>
    <lineage>
        <taxon>Eukaryota</taxon>
        <taxon>Fungi</taxon>
        <taxon>Dikarya</taxon>
        <taxon>Ascomycota</taxon>
        <taxon>Pezizomycotina</taxon>
        <taxon>Leotiomycetes</taxon>
        <taxon>Helotiales</taxon>
        <taxon>Dermateaceae</taxon>
        <taxon>Coleophoma</taxon>
    </lineage>
</organism>
<evidence type="ECO:0000256" key="2">
    <source>
        <dbReference type="SAM" id="MobiDB-lite"/>
    </source>
</evidence>
<sequence>MAELEENTSVAYITKFIEEKGPSIHDAFTVETNFNESELRYEAKDKHQEFTEALEKYTKVEGHNLEFDPAKCTWEEVVWELNKAHKAVYTYESREKKTHRKTLKMINYASKIIGPALNSLPNELCILQGGLAIVFNLVRRRENNSQQILDVFGHLPEIISMASSKSKDFPTDKKLHHLLDELKVTLFDAIPNLIDALRPKTFLAKLTNPFRGFKVEELLPCIQQSAMRLEAHARDLRESLIVEIYHDTEVIRKTSNAVQLRIEEIHKSVSAVGQDFRDMSTQNEQHEERMDSRVNDLKEFCAQQIRYALGSQNGLFQMLKDVVSIFQSGEQEPEPERDKPHPLSPSLRKPSPDFSFTLLQILNVYGAQGNLDLSIILRQSQEFDIACKTFLAIVLNNIQFQRWITIVEADLIFVQGQIDPSSLGRTSPLSYICANLVRLLREQPNTITIYFFCGQHVASNDSTNGPRGLIRSILAQLLEAWPHVPLHNIDLIGLDSHESISMDDLCGMLGHALGQLPTNGTVCFIVDDLPKFERNHWIEDYFILLNMLDHLVQKERSGPRIKIMVTSPTRSHWLQELARGQIIELTDREKVAS</sequence>
<dbReference type="PANTHER" id="PTHR40619:SF3">
    <property type="entry name" value="FUNGAL STAND N-TERMINAL GOODBYE DOMAIN-CONTAINING PROTEIN"/>
    <property type="match status" value="1"/>
</dbReference>
<dbReference type="OrthoDB" id="5419927at2759"/>
<dbReference type="EMBL" id="PDLN01000019">
    <property type="protein sequence ID" value="RDW60319.1"/>
    <property type="molecule type" value="Genomic_DNA"/>
</dbReference>
<dbReference type="InterPro" id="IPR056884">
    <property type="entry name" value="NPHP3-like_N"/>
</dbReference>
<reference evidence="4 5" key="1">
    <citation type="journal article" date="2018" name="IMA Fungus">
        <title>IMA Genome-F 9: Draft genome sequence of Annulohypoxylon stygium, Aspergillus mulundensis, Berkeleyomyces basicola (syn. Thielaviopsis basicola), Ceratocystis smalleyi, two Cercospora beticola strains, Coleophoma cylindrospora, Fusarium fracticaudum, Phialophora cf. hyalina, and Morchella septimelata.</title>
        <authorList>
            <person name="Wingfield B.D."/>
            <person name="Bills G.F."/>
            <person name="Dong Y."/>
            <person name="Huang W."/>
            <person name="Nel W.J."/>
            <person name="Swalarsk-Parry B.S."/>
            <person name="Vaghefi N."/>
            <person name="Wilken P.M."/>
            <person name="An Z."/>
            <person name="de Beer Z.W."/>
            <person name="De Vos L."/>
            <person name="Chen L."/>
            <person name="Duong T.A."/>
            <person name="Gao Y."/>
            <person name="Hammerbacher A."/>
            <person name="Kikkert J.R."/>
            <person name="Li Y."/>
            <person name="Li H."/>
            <person name="Li K."/>
            <person name="Li Q."/>
            <person name="Liu X."/>
            <person name="Ma X."/>
            <person name="Naidoo K."/>
            <person name="Pethybridge S.J."/>
            <person name="Sun J."/>
            <person name="Steenkamp E.T."/>
            <person name="van der Nest M.A."/>
            <person name="van Wyk S."/>
            <person name="Wingfield M.J."/>
            <person name="Xiong C."/>
            <person name="Yue Q."/>
            <person name="Zhang X."/>
        </authorList>
    </citation>
    <scope>NUCLEOTIDE SEQUENCE [LARGE SCALE GENOMIC DNA]</scope>
    <source>
        <strain evidence="4 5">BP5796</strain>
    </source>
</reference>